<organism evidence="1">
    <name type="scientific">Dendrolimus kikuchii nucleopolyhedrovirus</name>
    <dbReference type="NCBI Taxonomy" id="1219875"/>
    <lineage>
        <taxon>Viruses</taxon>
        <taxon>Viruses incertae sedis</taxon>
        <taxon>Naldaviricetes</taxon>
        <taxon>Lefavirales</taxon>
        <taxon>Baculoviridae</taxon>
        <taxon>Alphabaculovirus</taxon>
    </lineage>
</organism>
<reference evidence="1" key="1">
    <citation type="submission" date="2012-06" db="EMBL/GenBank/DDBJ databases">
        <title>Genomic sequencing and analysis of the Dendrolimus kikuchii nucleopolyhedrovirus.</title>
        <authorList>
            <person name="Yang M.M."/>
        </authorList>
    </citation>
    <scope>NUCLEOTIDE SEQUENCE</scope>
    <source>
        <strain evidence="1">YN</strain>
    </source>
</reference>
<protein>
    <submittedName>
        <fullName evidence="1">DekiORF91</fullName>
    </submittedName>
</protein>
<dbReference type="Pfam" id="PF17610">
    <property type="entry name" value="DUF5505"/>
    <property type="match status" value="1"/>
</dbReference>
<name>V9LSY2_9ABAC</name>
<accession>V9LSY2</accession>
<sequence>MYVKFMTYLHLNGLHGEAKYYKYLIRQLDFENQVADEIRRFCVVHLKPAATLDHSNYTLNCDALKKVAKSVQCNAQLATNPYTKEVRFALEYFFDADEICKRDRTTFKRFIRDHYYKRDEANEYFAMNNYTIAEYEYEDMFEIIINDHRELIGLLDEYNI</sequence>
<dbReference type="InterPro" id="IPR020221">
    <property type="entry name" value="DUF5505"/>
</dbReference>
<evidence type="ECO:0000313" key="1">
    <source>
        <dbReference type="EMBL" id="AFS51968.1"/>
    </source>
</evidence>
<proteinExistence type="predicted"/>
<dbReference type="EMBL" id="JX193905">
    <property type="protein sequence ID" value="AFS51968.1"/>
    <property type="molecule type" value="Genomic_DNA"/>
</dbReference>